<sequence length="23" mass="2604">MKTHISELYCSSITRGVVHHTCT</sequence>
<dbReference type="EMBL" id="GBRH01263287">
    <property type="protein sequence ID" value="JAD34608.1"/>
    <property type="molecule type" value="Transcribed_RNA"/>
</dbReference>
<proteinExistence type="predicted"/>
<reference evidence="1" key="1">
    <citation type="submission" date="2014-09" db="EMBL/GenBank/DDBJ databases">
        <authorList>
            <person name="Magalhaes I.L.F."/>
            <person name="Oliveira U."/>
            <person name="Santos F.R."/>
            <person name="Vidigal T.H.D.A."/>
            <person name="Brescovit A.D."/>
            <person name="Santos A.J."/>
        </authorList>
    </citation>
    <scope>NUCLEOTIDE SEQUENCE</scope>
    <source>
        <tissue evidence="1">Shoot tissue taken approximately 20 cm above the soil surface</tissue>
    </source>
</reference>
<protein>
    <submittedName>
        <fullName evidence="1">Uncharacterized protein</fullName>
    </submittedName>
</protein>
<name>A0A0A8ZAE6_ARUDO</name>
<dbReference type="AlphaFoldDB" id="A0A0A8ZAE6"/>
<organism evidence="1">
    <name type="scientific">Arundo donax</name>
    <name type="common">Giant reed</name>
    <name type="synonym">Donax arundinaceus</name>
    <dbReference type="NCBI Taxonomy" id="35708"/>
    <lineage>
        <taxon>Eukaryota</taxon>
        <taxon>Viridiplantae</taxon>
        <taxon>Streptophyta</taxon>
        <taxon>Embryophyta</taxon>
        <taxon>Tracheophyta</taxon>
        <taxon>Spermatophyta</taxon>
        <taxon>Magnoliopsida</taxon>
        <taxon>Liliopsida</taxon>
        <taxon>Poales</taxon>
        <taxon>Poaceae</taxon>
        <taxon>PACMAD clade</taxon>
        <taxon>Arundinoideae</taxon>
        <taxon>Arundineae</taxon>
        <taxon>Arundo</taxon>
    </lineage>
</organism>
<reference evidence="1" key="2">
    <citation type="journal article" date="2015" name="Data Brief">
        <title>Shoot transcriptome of the giant reed, Arundo donax.</title>
        <authorList>
            <person name="Barrero R.A."/>
            <person name="Guerrero F.D."/>
            <person name="Moolhuijzen P."/>
            <person name="Goolsby J.A."/>
            <person name="Tidwell J."/>
            <person name="Bellgard S.E."/>
            <person name="Bellgard M.I."/>
        </authorList>
    </citation>
    <scope>NUCLEOTIDE SEQUENCE</scope>
    <source>
        <tissue evidence="1">Shoot tissue taken approximately 20 cm above the soil surface</tissue>
    </source>
</reference>
<evidence type="ECO:0000313" key="1">
    <source>
        <dbReference type="EMBL" id="JAD34608.1"/>
    </source>
</evidence>
<accession>A0A0A8ZAE6</accession>